<protein>
    <submittedName>
        <fullName evidence="10">Flagellar L-ring protein</fullName>
    </submittedName>
</protein>
<keyword evidence="11" id="KW-1185">Reference proteome</keyword>
<feature type="compositionally biased region" description="Polar residues" evidence="9">
    <location>
        <begin position="204"/>
        <end position="219"/>
    </location>
</feature>
<evidence type="ECO:0000313" key="10">
    <source>
        <dbReference type="EMBL" id="ADK81988.1"/>
    </source>
</evidence>
<dbReference type="eggNOG" id="COG2063">
    <property type="taxonomic scope" value="Bacteria"/>
</dbReference>
<organism evidence="10 11">
    <name type="scientific">Sediminispirochaeta smaragdinae (strain DSM 11293 / JCM 15392 / SEBR 4228)</name>
    <name type="common">Spirochaeta smaragdinae</name>
    <dbReference type="NCBI Taxonomy" id="573413"/>
    <lineage>
        <taxon>Bacteria</taxon>
        <taxon>Pseudomonadati</taxon>
        <taxon>Spirochaetota</taxon>
        <taxon>Spirochaetia</taxon>
        <taxon>Spirochaetales</taxon>
        <taxon>Spirochaetaceae</taxon>
        <taxon>Sediminispirochaeta</taxon>
    </lineage>
</organism>
<dbReference type="PANTHER" id="PTHR34933">
    <property type="entry name" value="FLAGELLAR L-RING PROTEIN"/>
    <property type="match status" value="1"/>
</dbReference>
<accession>E1R3L7</accession>
<dbReference type="Proteomes" id="UP000002318">
    <property type="component" value="Chromosome"/>
</dbReference>
<proteinExistence type="inferred from homology"/>
<evidence type="ECO:0000256" key="8">
    <source>
        <dbReference type="ARBA" id="ARBA00023237"/>
    </source>
</evidence>
<dbReference type="HOGENOM" id="CLU_1123957_0_0_12"/>
<dbReference type="Pfam" id="PF02107">
    <property type="entry name" value="FlgH"/>
    <property type="match status" value="1"/>
</dbReference>
<keyword evidence="10" id="KW-0966">Cell projection</keyword>
<gene>
    <name evidence="10" type="ordered locus">Spirs_2885</name>
</gene>
<name>E1R3L7_SEDSS</name>
<keyword evidence="5" id="KW-0732">Signal</keyword>
<comment type="subcellular location">
    <subcellularLocation>
        <location evidence="2">Bacterial flagellum basal body</location>
    </subcellularLocation>
    <subcellularLocation>
        <location evidence="3">Cell outer membrane</location>
    </subcellularLocation>
</comment>
<evidence type="ECO:0000256" key="9">
    <source>
        <dbReference type="SAM" id="MobiDB-lite"/>
    </source>
</evidence>
<evidence type="ECO:0000256" key="3">
    <source>
        <dbReference type="ARBA" id="ARBA00004442"/>
    </source>
</evidence>
<dbReference type="GO" id="GO:0071973">
    <property type="term" value="P:bacterial-type flagellum-dependent cell motility"/>
    <property type="evidence" value="ECO:0007669"/>
    <property type="project" value="InterPro"/>
</dbReference>
<feature type="region of interest" description="Disordered" evidence="9">
    <location>
        <begin position="195"/>
        <end position="219"/>
    </location>
</feature>
<dbReference type="STRING" id="573413.Spirs_2885"/>
<evidence type="ECO:0000256" key="7">
    <source>
        <dbReference type="ARBA" id="ARBA00023143"/>
    </source>
</evidence>
<dbReference type="GO" id="GO:0009279">
    <property type="term" value="C:cell outer membrane"/>
    <property type="evidence" value="ECO:0007669"/>
    <property type="project" value="UniProtKB-SubCell"/>
</dbReference>
<dbReference type="InterPro" id="IPR000527">
    <property type="entry name" value="Flag_Lring"/>
</dbReference>
<dbReference type="KEGG" id="ssm:Spirs_2885"/>
<keyword evidence="10" id="KW-0969">Cilium</keyword>
<comment type="similarity">
    <text evidence="4">Belongs to the FlgH family.</text>
</comment>
<dbReference type="AlphaFoldDB" id="E1R3L7"/>
<keyword evidence="6" id="KW-0472">Membrane</keyword>
<evidence type="ECO:0000256" key="4">
    <source>
        <dbReference type="ARBA" id="ARBA00006929"/>
    </source>
</evidence>
<keyword evidence="8" id="KW-0998">Cell outer membrane</keyword>
<keyword evidence="7" id="KW-0975">Bacterial flagellum</keyword>
<dbReference type="OrthoDB" id="9819738at2"/>
<dbReference type="GO" id="GO:0009427">
    <property type="term" value="C:bacterial-type flagellum basal body, distal rod, L ring"/>
    <property type="evidence" value="ECO:0007669"/>
    <property type="project" value="InterPro"/>
</dbReference>
<evidence type="ECO:0000313" key="11">
    <source>
        <dbReference type="Proteomes" id="UP000002318"/>
    </source>
</evidence>
<dbReference type="RefSeq" id="WP_013255447.1">
    <property type="nucleotide sequence ID" value="NC_014364.1"/>
</dbReference>
<evidence type="ECO:0000256" key="5">
    <source>
        <dbReference type="ARBA" id="ARBA00022729"/>
    </source>
</evidence>
<comment type="function">
    <text evidence="1">Assembles around the rod to form the L-ring and probably protects the motor/basal body from shearing forces during rotation.</text>
</comment>
<dbReference type="PANTHER" id="PTHR34933:SF1">
    <property type="entry name" value="FLAGELLAR L-RING PROTEIN"/>
    <property type="match status" value="1"/>
</dbReference>
<sequence length="247" mass="26198">MTGYGRLRSSFDRFILILLFGPMVLGAESLWKPGFPGYAAAGGGHGMGDLISVLLDADTVLSLNSVQTSDDTTQLSFSGGDAGELTSFLPSADSSSNRSVEAKHDLSFSTSLAARVIGKDDSGALLISGRRQILINGTREEVSIEGSVAPDAVVEGVVRFEDIADAKLVYLTNAFPSGEVLGENDLRYDTVPPVVPSDGAQGAVDQSVSGENSRPALSQQRQRELLRAYMNRFLQLLFPVDTPSSVP</sequence>
<reference evidence="10 11" key="1">
    <citation type="journal article" date="2010" name="Stand. Genomic Sci.">
        <title>Complete genome sequence of Spirochaeta smaragdinae type strain (SEBR 4228).</title>
        <authorList>
            <person name="Mavromatis K."/>
            <person name="Yasawong M."/>
            <person name="Chertkov O."/>
            <person name="Lapidus A."/>
            <person name="Lucas S."/>
            <person name="Nolan M."/>
            <person name="Del Rio T.G."/>
            <person name="Tice H."/>
            <person name="Cheng J.F."/>
            <person name="Pitluck S."/>
            <person name="Liolios K."/>
            <person name="Ivanova N."/>
            <person name="Tapia R."/>
            <person name="Han C."/>
            <person name="Bruce D."/>
            <person name="Goodwin L."/>
            <person name="Pati A."/>
            <person name="Chen A."/>
            <person name="Palaniappan K."/>
            <person name="Land M."/>
            <person name="Hauser L."/>
            <person name="Chang Y.J."/>
            <person name="Jeffries C.D."/>
            <person name="Detter J.C."/>
            <person name="Rohde M."/>
            <person name="Brambilla E."/>
            <person name="Spring S."/>
            <person name="Goker M."/>
            <person name="Sikorski J."/>
            <person name="Woyke T."/>
            <person name="Bristow J."/>
            <person name="Eisen J.A."/>
            <person name="Markowitz V."/>
            <person name="Hugenholtz P."/>
            <person name="Klenk H.P."/>
            <person name="Kyrpides N.C."/>
        </authorList>
    </citation>
    <scope>NUCLEOTIDE SEQUENCE [LARGE SCALE GENOMIC DNA]</scope>
    <source>
        <strain evidence="11">DSM 11293 / JCM 15392 / SEBR 4228</strain>
    </source>
</reference>
<dbReference type="EMBL" id="CP002116">
    <property type="protein sequence ID" value="ADK81988.1"/>
    <property type="molecule type" value="Genomic_DNA"/>
</dbReference>
<evidence type="ECO:0000256" key="6">
    <source>
        <dbReference type="ARBA" id="ARBA00023136"/>
    </source>
</evidence>
<evidence type="ECO:0000256" key="2">
    <source>
        <dbReference type="ARBA" id="ARBA00004117"/>
    </source>
</evidence>
<evidence type="ECO:0000256" key="1">
    <source>
        <dbReference type="ARBA" id="ARBA00002591"/>
    </source>
</evidence>
<keyword evidence="10" id="KW-0282">Flagellum</keyword>
<dbReference type="GO" id="GO:0003774">
    <property type="term" value="F:cytoskeletal motor activity"/>
    <property type="evidence" value="ECO:0007669"/>
    <property type="project" value="InterPro"/>
</dbReference>